<dbReference type="InterPro" id="IPR036864">
    <property type="entry name" value="Zn2-C6_fun-type_DNA-bd_sf"/>
</dbReference>
<dbReference type="InterPro" id="IPR057982">
    <property type="entry name" value="TPR_NAA35"/>
</dbReference>
<dbReference type="Proteomes" id="UP000190744">
    <property type="component" value="Unassembled WGS sequence"/>
</dbReference>
<dbReference type="SUPFAM" id="SSF57701">
    <property type="entry name" value="Zn2/Cys6 DNA-binding domain"/>
    <property type="match status" value="1"/>
</dbReference>
<dbReference type="GO" id="GO:0016831">
    <property type="term" value="F:carboxy-lyase activity"/>
    <property type="evidence" value="ECO:0007669"/>
    <property type="project" value="TreeGrafter"/>
</dbReference>
<evidence type="ECO:0000256" key="6">
    <source>
        <dbReference type="SAM" id="MobiDB-lite"/>
    </source>
</evidence>
<feature type="domain" description="Zn(2)-C6 fungal-type" evidence="7">
    <location>
        <begin position="951"/>
        <end position="980"/>
    </location>
</feature>
<keyword evidence="4" id="KW-0804">Transcription</keyword>
<accession>A0A1S9RXA7</accession>
<dbReference type="CDD" id="cd00067">
    <property type="entry name" value="GAL4"/>
    <property type="match status" value="1"/>
</dbReference>
<keyword evidence="1" id="KW-0479">Metal-binding</keyword>
<dbReference type="PANTHER" id="PTHR43374:SF1">
    <property type="entry name" value="FLAVIN PRENYLTRANSFERASE PAD1, MITOCHONDRIAL"/>
    <property type="match status" value="1"/>
</dbReference>
<dbReference type="GO" id="GO:0003677">
    <property type="term" value="F:DNA binding"/>
    <property type="evidence" value="ECO:0007669"/>
    <property type="project" value="UniProtKB-KW"/>
</dbReference>
<dbReference type="PROSITE" id="PS50048">
    <property type="entry name" value="ZN2_CY6_FUNGAL_2"/>
    <property type="match status" value="1"/>
</dbReference>
<dbReference type="Pfam" id="PF04082">
    <property type="entry name" value="Fungal_trans"/>
    <property type="match status" value="1"/>
</dbReference>
<dbReference type="GO" id="GO:0000981">
    <property type="term" value="F:DNA-binding transcription factor activity, RNA polymerase II-specific"/>
    <property type="evidence" value="ECO:0007669"/>
    <property type="project" value="InterPro"/>
</dbReference>
<dbReference type="CDD" id="cd12148">
    <property type="entry name" value="fungal_TF_MHR"/>
    <property type="match status" value="1"/>
</dbReference>
<keyword evidence="3" id="KW-0238">DNA-binding</keyword>
<dbReference type="InterPro" id="IPR057983">
    <property type="entry name" value="NAA35-like_N"/>
</dbReference>
<evidence type="ECO:0000256" key="3">
    <source>
        <dbReference type="ARBA" id="ARBA00023125"/>
    </source>
</evidence>
<feature type="region of interest" description="Disordered" evidence="6">
    <location>
        <begin position="1016"/>
        <end position="1045"/>
    </location>
</feature>
<dbReference type="GO" id="GO:0008270">
    <property type="term" value="F:zinc ion binding"/>
    <property type="evidence" value="ECO:0007669"/>
    <property type="project" value="InterPro"/>
</dbReference>
<dbReference type="Pfam" id="PF04112">
    <property type="entry name" value="Mak10"/>
    <property type="match status" value="1"/>
</dbReference>
<dbReference type="InterPro" id="IPR004507">
    <property type="entry name" value="UbiX-like"/>
</dbReference>
<evidence type="ECO:0000256" key="2">
    <source>
        <dbReference type="ARBA" id="ARBA00023015"/>
    </source>
</evidence>
<dbReference type="GO" id="GO:0006351">
    <property type="term" value="P:DNA-templated transcription"/>
    <property type="evidence" value="ECO:0007669"/>
    <property type="project" value="InterPro"/>
</dbReference>
<dbReference type="EMBL" id="LJBN01000105">
    <property type="protein sequence ID" value="OOQ89608.1"/>
    <property type="molecule type" value="Genomic_DNA"/>
</dbReference>
<proteinExistence type="predicted"/>
<evidence type="ECO:0000313" key="9">
    <source>
        <dbReference type="Proteomes" id="UP000190744"/>
    </source>
</evidence>
<evidence type="ECO:0000313" key="8">
    <source>
        <dbReference type="EMBL" id="OOQ89608.1"/>
    </source>
</evidence>
<dbReference type="InterPro" id="IPR007219">
    <property type="entry name" value="XnlR_reg_dom"/>
</dbReference>
<evidence type="ECO:0000256" key="5">
    <source>
        <dbReference type="ARBA" id="ARBA00023242"/>
    </source>
</evidence>
<dbReference type="GO" id="GO:0031417">
    <property type="term" value="C:NatC complex"/>
    <property type="evidence" value="ECO:0007669"/>
    <property type="project" value="InterPro"/>
</dbReference>
<dbReference type="SMART" id="SM00066">
    <property type="entry name" value="GAL4"/>
    <property type="match status" value="1"/>
</dbReference>
<dbReference type="Pfam" id="PF25789">
    <property type="entry name" value="TPR_NAA35"/>
    <property type="match status" value="1"/>
</dbReference>
<name>A0A1S9RXA7_PENBI</name>
<dbReference type="Pfam" id="PF00172">
    <property type="entry name" value="Zn_clus"/>
    <property type="match status" value="1"/>
</dbReference>
<keyword evidence="2" id="KW-0805">Transcription regulation</keyword>
<dbReference type="InterPro" id="IPR001138">
    <property type="entry name" value="Zn2Cys6_DnaBD"/>
</dbReference>
<evidence type="ECO:0000259" key="7">
    <source>
        <dbReference type="PROSITE" id="PS50048"/>
    </source>
</evidence>
<gene>
    <name evidence="8" type="ORF">PEBR_07587</name>
</gene>
<comment type="caution">
    <text evidence="8">The sequence shown here is derived from an EMBL/GenBank/DDBJ whole genome shotgun (WGS) entry which is preliminary data.</text>
</comment>
<evidence type="ECO:0000256" key="4">
    <source>
        <dbReference type="ARBA" id="ARBA00023163"/>
    </source>
</evidence>
<dbReference type="PROSITE" id="PS00463">
    <property type="entry name" value="ZN2_CY6_FUNGAL_1"/>
    <property type="match status" value="1"/>
</dbReference>
<dbReference type="SMART" id="SM00906">
    <property type="entry name" value="Fungal_trans"/>
    <property type="match status" value="1"/>
</dbReference>
<evidence type="ECO:0000256" key="1">
    <source>
        <dbReference type="ARBA" id="ARBA00022723"/>
    </source>
</evidence>
<dbReference type="Gene3D" id="4.10.240.10">
    <property type="entry name" value="Zn(2)-C6 fungal-type DNA-binding domain"/>
    <property type="match status" value="1"/>
</dbReference>
<sequence length="1662" mass="185620">MLPNNEVRVPLPRAAAQSAAPRDITAEFTEAASKLRTGQLVKDEMFTLFEAVGALEIMDSKMDSGYIAPGENHAQALEHDYDVRRDLTPEEVVGLMDQLLCHEMAWHMGHPLSQTLFTSIYIDKLLWPVPRTMEDARFDRVPSENPLVGLVLRTYCLALIKACDFVHARVASEYFYEEEDFVTQLYNRHLLSSFDSSHFYRLLDQAITWIESQEGINEKLRDAIRSRLQLRWELLAAVDQDLELLDTGSTDSFESCLNHLKLVTETVSLGKAVPEAFSLKLQRKLASTVPPRPIVHIKQEDALAHMKRLCQDAIDMQQILKYRGPSNFKTAVWTLLSRKPQPSVYIRSLLQALIVSGMTILAAVPVRQFLYDDLAELVLPSSILLRANTDEVELPSDPRFRIAQIMEGFVKRFAQPFVDTVRSACLNRCRVRRTICHTAVDWDNLQMEAEELDLQLQSLSAEPALQLQGGEASFSYPLSSWAYHQKLIQLRLILQMGFELSIYAPEELPGIYWYLSHICSTHLSHLDRIRTFTVAARKRDLVNSGHEENSAQRSPAYHRSFLYLERLTTHIIAIDAFAIALHALYVLLARHQILPSASGPDAYSSDKLRYELRMKPFIPISLPELVPYEEYHREATLEGDTDATILDRASKAITEARKAWEATLANGAFIEDVSSPTKEPSIAIEEDWRRDIKDTMRACIAASIAIETVKKALLGNNPPSGGNPLNLRVVIPEIGSKTQWHDWWIVPQISEKNAAKPTTSGGPVNFCKIDFAIRPERLSAAPQHTPSSAVRIHLVDLSRYSSGLARLAGLDLLRQSAFSDLQSPIYKPSSPVIRHVPLLRSRTSSVDSQSTVDADGGSSPFLLILRPVNSPPSSRPSHTFTFAAQVESGGPATTSSRPNLLPRPHSICICRSLCCPPLAAGKQAVPARLAPRGSETMPTYPIRRRPRECKTCLPCRASKVRCDRNVPCSNCVKRNFICSYGRPPPTAKLPVPVSAGTASSTPLQPSFSSIGVSPSYDAAASLPPPPPRDGSYAPDQTIPAGDDPDLPEIIDVSQEEWDEINSKMVAMEQILGSLHSMFNSHSSRKRSEATTVASERKSFTRSEGVYGSNVLRTGAVHLGSRSALVDILDKSKGSEDIAQALPQEDLLAELALGNESAAYPFVDLWSSDPFTFNIAGVCAVLPEDEQCQRFLSFYKDIGAVLYPVLPDLNALELKTGRLLEGRRRAGGVYKPDANGLVKPFGMDLPFLSLLFAVLASGCQLSDLPSADRELTSWIYVSCAYQCLRMLNYVSQPTVEVIQILLIISNVLSYNMNAGASYTLLGMTERMCLVLGLHVETTGFSLQEQANRRRVWWTMAFQNSHFSLAYDRPSITMVSQPEIPFDPKSMPGHRTYFETLCRVVSLALEVLRSRMYPETQEPRYHEIREYKQRIQRMIAEATPHLRNRDQCRSLAEHIERTELRLHSSYLLSVICRVSLDRHAHLDEQRREQIREDCISSLISTIDAFVELHEINSHCSRSWISLQRSIASAFLLIANRDGPETWELIDRLEKVLTDHVYADGTAEHNNRTDSAKHLSSSLRALREIRETCRARKPAAQPVPVSGQTYSPVVLPSPPSMANTPGLPPTMASTGGPMLPMEDWSMRNILGRVSDVMLFPSMSGTSPVV</sequence>
<reference evidence="9" key="1">
    <citation type="submission" date="2015-09" db="EMBL/GenBank/DDBJ databases">
        <authorList>
            <person name="Fill T.P."/>
            <person name="Baretta J.F."/>
            <person name="de Almeida L.G."/>
            <person name="Rocha M."/>
            <person name="de Souza D.H."/>
            <person name="Malavazi I."/>
            <person name="Cerdeira L.T."/>
            <person name="Hong H."/>
            <person name="Samborskyy M."/>
            <person name="de Vasconcelos A.T."/>
            <person name="Leadlay P."/>
            <person name="Rodrigues-Filho E."/>
        </authorList>
    </citation>
    <scope>NUCLEOTIDE SEQUENCE [LARGE SCALE GENOMIC DNA]</scope>
    <source>
        <strain evidence="9">LaBioMMi 136</strain>
    </source>
</reference>
<keyword evidence="5" id="KW-0539">Nucleus</keyword>
<organism evidence="8 9">
    <name type="scientific">Penicillium brasilianum</name>
    <dbReference type="NCBI Taxonomy" id="104259"/>
    <lineage>
        <taxon>Eukaryota</taxon>
        <taxon>Fungi</taxon>
        <taxon>Dikarya</taxon>
        <taxon>Ascomycota</taxon>
        <taxon>Pezizomycotina</taxon>
        <taxon>Eurotiomycetes</taxon>
        <taxon>Eurotiomycetidae</taxon>
        <taxon>Eurotiales</taxon>
        <taxon>Aspergillaceae</taxon>
        <taxon>Penicillium</taxon>
    </lineage>
</organism>
<protein>
    <recommendedName>
        <fullName evidence="7">Zn(2)-C6 fungal-type domain-containing protein</fullName>
    </recommendedName>
</protein>
<dbReference type="PANTHER" id="PTHR43374">
    <property type="entry name" value="FLAVIN PRENYLTRANSFERASE"/>
    <property type="match status" value="1"/>
</dbReference>